<dbReference type="RefSeq" id="WP_014254690.1">
    <property type="nucleotide sequence ID" value="NC_016627.1"/>
</dbReference>
<dbReference type="STRING" id="720554.Clocl_1426"/>
<dbReference type="KEGG" id="ccl:Clocl_1426"/>
<dbReference type="Pfam" id="PF05949">
    <property type="entry name" value="DUF881"/>
    <property type="match status" value="1"/>
</dbReference>
<dbReference type="InterPro" id="IPR010273">
    <property type="entry name" value="DUF881"/>
</dbReference>
<evidence type="ECO:0008006" key="4">
    <source>
        <dbReference type="Google" id="ProtNLM"/>
    </source>
</evidence>
<evidence type="ECO:0000313" key="3">
    <source>
        <dbReference type="Proteomes" id="UP000005435"/>
    </source>
</evidence>
<organism evidence="2 3">
    <name type="scientific">Acetivibrio clariflavus (strain DSM 19732 / NBRC 101661 / EBR45)</name>
    <name type="common">Clostridium clariflavum</name>
    <dbReference type="NCBI Taxonomy" id="720554"/>
    <lineage>
        <taxon>Bacteria</taxon>
        <taxon>Bacillati</taxon>
        <taxon>Bacillota</taxon>
        <taxon>Clostridia</taxon>
        <taxon>Eubacteriales</taxon>
        <taxon>Oscillospiraceae</taxon>
        <taxon>Acetivibrio</taxon>
    </lineage>
</organism>
<dbReference type="eggNOG" id="COG3879">
    <property type="taxonomic scope" value="Bacteria"/>
</dbReference>
<dbReference type="Gene3D" id="3.30.70.1880">
    <property type="entry name" value="Protein of unknown function DUF881"/>
    <property type="match status" value="1"/>
</dbReference>
<dbReference type="PANTHER" id="PTHR37313">
    <property type="entry name" value="UPF0749 PROTEIN RV1825"/>
    <property type="match status" value="1"/>
</dbReference>
<evidence type="ECO:0000256" key="1">
    <source>
        <dbReference type="ARBA" id="ARBA00009108"/>
    </source>
</evidence>
<evidence type="ECO:0000313" key="2">
    <source>
        <dbReference type="EMBL" id="AEV68077.1"/>
    </source>
</evidence>
<dbReference type="HOGENOM" id="CLU_040273_4_0_9"/>
<dbReference type="AlphaFoldDB" id="G8M1A1"/>
<keyword evidence="3" id="KW-1185">Reference proteome</keyword>
<reference evidence="2 3" key="2">
    <citation type="journal article" date="2012" name="Stand. Genomic Sci.">
        <title>Complete Genome Sequence of Clostridium clariflavum DSM 19732.</title>
        <authorList>
            <person name="Izquierdo J.A."/>
            <person name="Goodwin L."/>
            <person name="Davenport K.W."/>
            <person name="Teshima H."/>
            <person name="Bruce D."/>
            <person name="Detter C."/>
            <person name="Tapia R."/>
            <person name="Han S."/>
            <person name="Land M."/>
            <person name="Hauser L."/>
            <person name="Jeffries C.D."/>
            <person name="Han J."/>
            <person name="Pitluck S."/>
            <person name="Nolan M."/>
            <person name="Chen A."/>
            <person name="Huntemann M."/>
            <person name="Mavromatis K."/>
            <person name="Mikhailova N."/>
            <person name="Liolios K."/>
            <person name="Woyke T."/>
            <person name="Lynd L.R."/>
        </authorList>
    </citation>
    <scope>NUCLEOTIDE SEQUENCE [LARGE SCALE GENOMIC DNA]</scope>
    <source>
        <strain evidence="3">DSM 19732 / NBRC 101661 / EBR45</strain>
    </source>
</reference>
<protein>
    <recommendedName>
        <fullName evidence="4">DUF881 domain-containing protein</fullName>
    </recommendedName>
</protein>
<accession>G8M1A1</accession>
<name>G8M1A1_ACECE</name>
<proteinExistence type="inferred from homology"/>
<dbReference type="Proteomes" id="UP000005435">
    <property type="component" value="Chromosome"/>
</dbReference>
<sequence precursor="true">MLRKDQKYVLMFIFIFLGILTTVQFRSILHNNRNKPSIAYEIESLKKELEAEIAAGNELREEIEFNTKKKESILKTFVTGEDDGQLMEQWEELKLYAGLTDVKGDGVIITLNDAEEKNPIDVNWSLLHDSDIYEVVNELKKGGAQAISINNERVISTTEIVCAGPTIRVNRNRYAVPYEIKSIGDPKRLYSTFIESPIYSVLKWLGIRVEIKEAKNIEIPKYNGNIDNLVKGVEVVEQ</sequence>
<dbReference type="EMBL" id="CP003065">
    <property type="protein sequence ID" value="AEV68077.1"/>
    <property type="molecule type" value="Genomic_DNA"/>
</dbReference>
<gene>
    <name evidence="2" type="ordered locus">Clocl_1426</name>
</gene>
<comment type="similarity">
    <text evidence="1">Belongs to the UPF0749 family.</text>
</comment>
<reference evidence="3" key="1">
    <citation type="submission" date="2011-12" db="EMBL/GenBank/DDBJ databases">
        <title>Complete sequence of Clostridium clariflavum DSM 19732.</title>
        <authorList>
            <consortium name="US DOE Joint Genome Institute"/>
            <person name="Lucas S."/>
            <person name="Han J."/>
            <person name="Lapidus A."/>
            <person name="Cheng J.-F."/>
            <person name="Goodwin L."/>
            <person name="Pitluck S."/>
            <person name="Peters L."/>
            <person name="Teshima H."/>
            <person name="Detter J.C."/>
            <person name="Han C."/>
            <person name="Tapia R."/>
            <person name="Land M."/>
            <person name="Hauser L."/>
            <person name="Kyrpides N."/>
            <person name="Ivanova N."/>
            <person name="Pagani I."/>
            <person name="Kitzmiller T."/>
            <person name="Lynd L."/>
            <person name="Izquierdo J."/>
            <person name="Woyke T."/>
        </authorList>
    </citation>
    <scope>NUCLEOTIDE SEQUENCE [LARGE SCALE GENOMIC DNA]</scope>
    <source>
        <strain evidence="3">DSM 19732 / NBRC 101661 / EBR45</strain>
    </source>
</reference>
<dbReference type="OrthoDB" id="9776196at2"/>
<dbReference type="PANTHER" id="PTHR37313:SF2">
    <property type="entry name" value="UPF0749 PROTEIN YLXX"/>
    <property type="match status" value="1"/>
</dbReference>